<sequence>MRLTVVTFNYLKKYAQREIAKATGVSVYKPFQGRWRDVRKKRWYYDENRPWTDAAKAANAPMKRQHHRLLEPISNEDWSIFKGDRVEILTGTDKGKMGIVSCVIKERNWVFVEGLNCKYKWVNKSATSPGAMVKTEKPLSITTEVALVDPSDGKGSEVQWRFTEEGDKVRVSVRTGRIIPMSRVAEDETEDMVSRSGYIEQDCDTKEKELQKVTFKPILSTFDEDILKQLDIKDDRKRVQKYWY</sequence>
<dbReference type="Gene3D" id="2.30.30.30">
    <property type="match status" value="1"/>
</dbReference>
<comment type="subcellular location">
    <subcellularLocation>
        <location evidence="1">Mitochondrion</location>
    </subcellularLocation>
</comment>
<dbReference type="InterPro" id="IPR003256">
    <property type="entry name" value="Ribosomal_uL24"/>
</dbReference>
<evidence type="ECO:0000256" key="7">
    <source>
        <dbReference type="ARBA" id="ARBA00035283"/>
    </source>
</evidence>
<dbReference type="Pfam" id="PF17136">
    <property type="entry name" value="ribosomal_L24"/>
    <property type="match status" value="1"/>
</dbReference>
<dbReference type="InterPro" id="IPR041988">
    <property type="entry name" value="Ribosomal_uL24_KOW"/>
</dbReference>
<gene>
    <name evidence="12" type="ORF">V1264_001680</name>
</gene>
<name>A0AAN9GQ10_9CAEN</name>
<keyword evidence="3" id="KW-0809">Transit peptide</keyword>
<evidence type="ECO:0000313" key="13">
    <source>
        <dbReference type="Proteomes" id="UP001374579"/>
    </source>
</evidence>
<dbReference type="InterPro" id="IPR005824">
    <property type="entry name" value="KOW"/>
</dbReference>
<evidence type="ECO:0000256" key="2">
    <source>
        <dbReference type="ARBA" id="ARBA00010618"/>
    </source>
</evidence>
<dbReference type="Pfam" id="PF00467">
    <property type="entry name" value="KOW"/>
    <property type="match status" value="1"/>
</dbReference>
<dbReference type="GO" id="GO:0005840">
    <property type="term" value="C:ribosome"/>
    <property type="evidence" value="ECO:0007669"/>
    <property type="project" value="UniProtKB-KW"/>
</dbReference>
<evidence type="ECO:0000256" key="1">
    <source>
        <dbReference type="ARBA" id="ARBA00004173"/>
    </source>
</evidence>
<dbReference type="PROSITE" id="PS01108">
    <property type="entry name" value="RIBOSOMAL_L24"/>
    <property type="match status" value="1"/>
</dbReference>
<evidence type="ECO:0000259" key="11">
    <source>
        <dbReference type="Pfam" id="PF17136"/>
    </source>
</evidence>
<dbReference type="GO" id="GO:1990904">
    <property type="term" value="C:ribonucleoprotein complex"/>
    <property type="evidence" value="ECO:0007669"/>
    <property type="project" value="UniProtKB-KW"/>
</dbReference>
<dbReference type="NCBIfam" id="TIGR01079">
    <property type="entry name" value="rplX_bact"/>
    <property type="match status" value="1"/>
</dbReference>
<accession>A0AAN9GQ10</accession>
<evidence type="ECO:0000256" key="9">
    <source>
        <dbReference type="RuleBase" id="RU003477"/>
    </source>
</evidence>
<evidence type="ECO:0000313" key="12">
    <source>
        <dbReference type="EMBL" id="KAK7115891.1"/>
    </source>
</evidence>
<dbReference type="SUPFAM" id="SSF50104">
    <property type="entry name" value="Translation proteins SH3-like domain"/>
    <property type="match status" value="1"/>
</dbReference>
<evidence type="ECO:0000256" key="6">
    <source>
        <dbReference type="ARBA" id="ARBA00023274"/>
    </source>
</evidence>
<evidence type="ECO:0000259" key="10">
    <source>
        <dbReference type="Pfam" id="PF00467"/>
    </source>
</evidence>
<evidence type="ECO:0000256" key="4">
    <source>
        <dbReference type="ARBA" id="ARBA00022980"/>
    </source>
</evidence>
<dbReference type="GO" id="GO:0003735">
    <property type="term" value="F:structural constituent of ribosome"/>
    <property type="evidence" value="ECO:0007669"/>
    <property type="project" value="InterPro"/>
</dbReference>
<dbReference type="PANTHER" id="PTHR12903">
    <property type="entry name" value="MITOCHONDRIAL RIBOSOMAL PROTEIN L24"/>
    <property type="match status" value="1"/>
</dbReference>
<dbReference type="HAMAP" id="MF_01326_B">
    <property type="entry name" value="Ribosomal_uL24_B"/>
    <property type="match status" value="1"/>
</dbReference>
<comment type="similarity">
    <text evidence="2 9">Belongs to the universal ribosomal protein uL24 family.</text>
</comment>
<keyword evidence="13" id="KW-1185">Reference proteome</keyword>
<keyword evidence="4 9" id="KW-0689">Ribosomal protein</keyword>
<dbReference type="InterPro" id="IPR008991">
    <property type="entry name" value="Translation_prot_SH3-like_sf"/>
</dbReference>
<dbReference type="InterPro" id="IPR057264">
    <property type="entry name" value="Ribosomal_uL24_C"/>
</dbReference>
<dbReference type="GO" id="GO:0003723">
    <property type="term" value="F:RNA binding"/>
    <property type="evidence" value="ECO:0007669"/>
    <property type="project" value="InterPro"/>
</dbReference>
<dbReference type="EMBL" id="JBAMIC010000001">
    <property type="protein sequence ID" value="KAK7115891.1"/>
    <property type="molecule type" value="Genomic_DNA"/>
</dbReference>
<dbReference type="AlphaFoldDB" id="A0AAN9GQ10"/>
<evidence type="ECO:0000256" key="3">
    <source>
        <dbReference type="ARBA" id="ARBA00022946"/>
    </source>
</evidence>
<dbReference type="FunFam" id="2.30.30.30:FF:000032">
    <property type="entry name" value="39S ribosomal protein L24, mitochondrial"/>
    <property type="match status" value="1"/>
</dbReference>
<feature type="domain" description="Large ribosomal subunit protein uL24 C-terminal" evidence="11">
    <location>
        <begin position="115"/>
        <end position="179"/>
    </location>
</feature>
<dbReference type="InterPro" id="IPR014722">
    <property type="entry name" value="Rib_uL2_dom2"/>
</dbReference>
<comment type="caution">
    <text evidence="12">The sequence shown here is derived from an EMBL/GenBank/DDBJ whole genome shotgun (WGS) entry which is preliminary data.</text>
</comment>
<protein>
    <recommendedName>
        <fullName evidence="7">Large ribosomal subunit protein uL24m</fullName>
    </recommendedName>
    <alternativeName>
        <fullName evidence="8">39S ribosomal protein L24, mitochondrial</fullName>
    </alternativeName>
</protein>
<dbReference type="Proteomes" id="UP001374579">
    <property type="component" value="Unassembled WGS sequence"/>
</dbReference>
<dbReference type="GO" id="GO:0006412">
    <property type="term" value="P:translation"/>
    <property type="evidence" value="ECO:0007669"/>
    <property type="project" value="InterPro"/>
</dbReference>
<reference evidence="12 13" key="1">
    <citation type="submission" date="2024-02" db="EMBL/GenBank/DDBJ databases">
        <title>Chromosome-scale genome assembly of the rough periwinkle Littorina saxatilis.</title>
        <authorList>
            <person name="De Jode A."/>
            <person name="Faria R."/>
            <person name="Formenti G."/>
            <person name="Sims Y."/>
            <person name="Smith T.P."/>
            <person name="Tracey A."/>
            <person name="Wood J.M.D."/>
            <person name="Zagrodzka Z.B."/>
            <person name="Johannesson K."/>
            <person name="Butlin R.K."/>
            <person name="Leder E.H."/>
        </authorList>
    </citation>
    <scope>NUCLEOTIDE SEQUENCE [LARGE SCALE GENOMIC DNA]</scope>
    <source>
        <strain evidence="12">Snail1</strain>
        <tissue evidence="12">Muscle</tissue>
    </source>
</reference>
<proteinExistence type="inferred from homology"/>
<feature type="domain" description="KOW" evidence="10">
    <location>
        <begin position="82"/>
        <end position="113"/>
    </location>
</feature>
<dbReference type="CDD" id="cd06089">
    <property type="entry name" value="KOW_RPL26"/>
    <property type="match status" value="1"/>
</dbReference>
<keyword evidence="5" id="KW-0496">Mitochondrion</keyword>
<evidence type="ECO:0000256" key="8">
    <source>
        <dbReference type="ARBA" id="ARBA00035357"/>
    </source>
</evidence>
<evidence type="ECO:0000256" key="5">
    <source>
        <dbReference type="ARBA" id="ARBA00023128"/>
    </source>
</evidence>
<dbReference type="InterPro" id="IPR005825">
    <property type="entry name" value="Ribosomal_uL24_CS"/>
</dbReference>
<keyword evidence="6 9" id="KW-0687">Ribonucleoprotein</keyword>
<dbReference type="GO" id="GO:0005739">
    <property type="term" value="C:mitochondrion"/>
    <property type="evidence" value="ECO:0007669"/>
    <property type="project" value="UniProtKB-SubCell"/>
</dbReference>
<organism evidence="12 13">
    <name type="scientific">Littorina saxatilis</name>
    <dbReference type="NCBI Taxonomy" id="31220"/>
    <lineage>
        <taxon>Eukaryota</taxon>
        <taxon>Metazoa</taxon>
        <taxon>Spiralia</taxon>
        <taxon>Lophotrochozoa</taxon>
        <taxon>Mollusca</taxon>
        <taxon>Gastropoda</taxon>
        <taxon>Caenogastropoda</taxon>
        <taxon>Littorinimorpha</taxon>
        <taxon>Littorinoidea</taxon>
        <taxon>Littorinidae</taxon>
        <taxon>Littorina</taxon>
    </lineage>
</organism>